<keyword evidence="17" id="KW-1185">Reference proteome</keyword>
<evidence type="ECO:0000256" key="12">
    <source>
        <dbReference type="ARBA" id="ARBA00046288"/>
    </source>
</evidence>
<reference evidence="16 17" key="1">
    <citation type="journal article" date="2019" name="Genome Biol. Evol.">
        <title>Whole-Genome Sequencing of the Giant Devil Catfish, Bagarius yarrelli.</title>
        <authorList>
            <person name="Jiang W."/>
            <person name="Lv Y."/>
            <person name="Cheng L."/>
            <person name="Yang K."/>
            <person name="Chao B."/>
            <person name="Wang X."/>
            <person name="Li Y."/>
            <person name="Pan X."/>
            <person name="You X."/>
            <person name="Zhang Y."/>
            <person name="Yang J."/>
            <person name="Li J."/>
            <person name="Zhang X."/>
            <person name="Liu S."/>
            <person name="Sun C."/>
            <person name="Yang J."/>
            <person name="Shi Q."/>
        </authorList>
    </citation>
    <scope>NUCLEOTIDE SEQUENCE [LARGE SCALE GENOMIC DNA]</scope>
    <source>
        <strain evidence="16">JWS20170419001</strain>
        <tissue evidence="16">Muscle</tissue>
    </source>
</reference>
<evidence type="ECO:0000256" key="9">
    <source>
        <dbReference type="ARBA" id="ARBA00023157"/>
    </source>
</evidence>
<evidence type="ECO:0000313" key="16">
    <source>
        <dbReference type="EMBL" id="TUK93182.1"/>
    </source>
</evidence>
<evidence type="ECO:0000256" key="3">
    <source>
        <dbReference type="ARBA" id="ARBA00022490"/>
    </source>
</evidence>
<keyword evidence="10" id="KW-0325">Glycoprotein</keyword>
<dbReference type="InterPro" id="IPR056475">
    <property type="entry name" value="GBD_Hemicentin/VWA7"/>
</dbReference>
<organism evidence="16 17">
    <name type="scientific">Bagarius yarrelli</name>
    <name type="common">Goonch</name>
    <name type="synonym">Bagrus yarrelli</name>
    <dbReference type="NCBI Taxonomy" id="175774"/>
    <lineage>
        <taxon>Eukaryota</taxon>
        <taxon>Metazoa</taxon>
        <taxon>Chordata</taxon>
        <taxon>Craniata</taxon>
        <taxon>Vertebrata</taxon>
        <taxon>Euteleostomi</taxon>
        <taxon>Actinopterygii</taxon>
        <taxon>Neopterygii</taxon>
        <taxon>Teleostei</taxon>
        <taxon>Ostariophysi</taxon>
        <taxon>Siluriformes</taxon>
        <taxon>Sisoridae</taxon>
        <taxon>Sisorinae</taxon>
        <taxon>Bagarius</taxon>
    </lineage>
</organism>
<evidence type="ECO:0000256" key="1">
    <source>
        <dbReference type="ARBA" id="ARBA00004496"/>
    </source>
</evidence>
<keyword evidence="4" id="KW-0964">Secreted</keyword>
<keyword evidence="5" id="KW-0812">Transmembrane</keyword>
<evidence type="ECO:0000256" key="5">
    <source>
        <dbReference type="ARBA" id="ARBA00022692"/>
    </source>
</evidence>
<feature type="signal peptide" evidence="13">
    <location>
        <begin position="1"/>
        <end position="19"/>
    </location>
</feature>
<dbReference type="Pfam" id="PF23560">
    <property type="entry name" value="GBD_Hemicentin"/>
    <property type="match status" value="1"/>
</dbReference>
<evidence type="ECO:0000259" key="15">
    <source>
        <dbReference type="Pfam" id="PF25106"/>
    </source>
</evidence>
<comment type="caution">
    <text evidence="16">The sequence shown here is derived from an EMBL/GenBank/DDBJ whole genome shotgun (WGS) entry which is preliminary data.</text>
</comment>
<dbReference type="Proteomes" id="UP000319801">
    <property type="component" value="Unassembled WGS sequence"/>
</dbReference>
<evidence type="ECO:0000256" key="2">
    <source>
        <dbReference type="ARBA" id="ARBA00004613"/>
    </source>
</evidence>
<dbReference type="InterPro" id="IPR056861">
    <property type="entry name" value="HMCN1-like_VWA"/>
</dbReference>
<evidence type="ECO:0000256" key="11">
    <source>
        <dbReference type="ARBA" id="ARBA00023319"/>
    </source>
</evidence>
<keyword evidence="6 13" id="KW-0732">Signal</keyword>
<dbReference type="GO" id="GO:0012505">
    <property type="term" value="C:endomembrane system"/>
    <property type="evidence" value="ECO:0007669"/>
    <property type="project" value="UniProtKB-SubCell"/>
</dbReference>
<dbReference type="OrthoDB" id="5985519at2759"/>
<evidence type="ECO:0000256" key="13">
    <source>
        <dbReference type="SAM" id="SignalP"/>
    </source>
</evidence>
<keyword evidence="7" id="KW-1133">Transmembrane helix</keyword>
<keyword evidence="3" id="KW-0963">Cytoplasm</keyword>
<evidence type="ECO:0000256" key="7">
    <source>
        <dbReference type="ARBA" id="ARBA00022989"/>
    </source>
</evidence>
<comment type="subcellular location">
    <subcellularLocation>
        <location evidence="1">Cytoplasm</location>
    </subcellularLocation>
    <subcellularLocation>
        <location evidence="12">Endomembrane system</location>
        <topology evidence="12">Single-pass type I membrane protein</topology>
    </subcellularLocation>
    <subcellularLocation>
        <location evidence="2">Secreted</location>
    </subcellularLocation>
</comment>
<dbReference type="AlphaFoldDB" id="A0A556VWW5"/>
<gene>
    <name evidence="16" type="ORF">Baya_16942</name>
</gene>
<proteinExistence type="predicted"/>
<dbReference type="GO" id="GO:0005576">
    <property type="term" value="C:extracellular region"/>
    <property type="evidence" value="ECO:0007669"/>
    <property type="project" value="UniProtKB-SubCell"/>
</dbReference>
<dbReference type="GO" id="GO:0005737">
    <property type="term" value="C:cytoplasm"/>
    <property type="evidence" value="ECO:0007669"/>
    <property type="project" value="UniProtKB-SubCell"/>
</dbReference>
<dbReference type="PANTHER" id="PTHR44888:SF3">
    <property type="entry name" value="HEMICENTIN 2"/>
    <property type="match status" value="1"/>
</dbReference>
<dbReference type="PANTHER" id="PTHR44888">
    <property type="entry name" value="HEPACAM FAMILY MEMBER 2-RELATED"/>
    <property type="match status" value="1"/>
</dbReference>
<protein>
    <submittedName>
        <fullName evidence="16">Hemicentin-1</fullName>
    </submittedName>
</protein>
<keyword evidence="11" id="KW-0393">Immunoglobulin domain</keyword>
<sequence>MGFCIKFLAVVFALFHTRAQLIPEHETSGSSLAFVFDVTGSMYDDLQQVMDGASRILHRMLSRTDTPIRNYVLKWVEETVQAMKVHLLSSDHELGQETQWKLPFDPSLKEVTVSLSGPTPRIELRDPFGVPVHILLKCSGLNPPGMISGVVLVSKHGEELLSVSLPVPVDGGVGGVWSVPEIRTPSEGFFIKVKGKDGVVPVVEMPSNLQGVLMQSVFMECSVQSDLPFTLTFSKDGKTLGHRSSYQ</sequence>
<accession>A0A556VWW5</accession>
<dbReference type="EMBL" id="VCAZ01000389">
    <property type="protein sequence ID" value="TUK93182.1"/>
    <property type="molecule type" value="Genomic_DNA"/>
</dbReference>
<feature type="domain" description="Hemicentin/VWA7 galactose-binding" evidence="14">
    <location>
        <begin position="84"/>
        <end position="132"/>
    </location>
</feature>
<name>A0A556VWW5_BAGYA</name>
<evidence type="ECO:0000256" key="6">
    <source>
        <dbReference type="ARBA" id="ARBA00022729"/>
    </source>
</evidence>
<feature type="domain" description="Hemicentin-1-like von Willebrand factor A" evidence="15">
    <location>
        <begin position="31"/>
        <end position="73"/>
    </location>
</feature>
<evidence type="ECO:0000259" key="14">
    <source>
        <dbReference type="Pfam" id="PF23560"/>
    </source>
</evidence>
<evidence type="ECO:0000256" key="10">
    <source>
        <dbReference type="ARBA" id="ARBA00023180"/>
    </source>
</evidence>
<feature type="chain" id="PRO_5022029482" evidence="13">
    <location>
        <begin position="20"/>
        <end position="247"/>
    </location>
</feature>
<dbReference type="Pfam" id="PF25106">
    <property type="entry name" value="VWA_4"/>
    <property type="match status" value="1"/>
</dbReference>
<keyword evidence="8" id="KW-0472">Membrane</keyword>
<evidence type="ECO:0000256" key="8">
    <source>
        <dbReference type="ARBA" id="ARBA00023136"/>
    </source>
</evidence>
<keyword evidence="9" id="KW-1015">Disulfide bond</keyword>
<evidence type="ECO:0000313" key="17">
    <source>
        <dbReference type="Proteomes" id="UP000319801"/>
    </source>
</evidence>
<dbReference type="InterPro" id="IPR052280">
    <property type="entry name" value="HEPACAM_domain"/>
</dbReference>
<evidence type="ECO:0000256" key="4">
    <source>
        <dbReference type="ARBA" id="ARBA00022525"/>
    </source>
</evidence>